<protein>
    <submittedName>
        <fullName evidence="1">Petrobactin biosynthesis protein AsbE</fullName>
    </submittedName>
</protein>
<dbReference type="Proteomes" id="UP000242656">
    <property type="component" value="Unassembled WGS sequence"/>
</dbReference>
<organism evidence="1 2">
    <name type="scientific">Bacillus cereus</name>
    <dbReference type="NCBI Taxonomy" id="1396"/>
    <lineage>
        <taxon>Bacteria</taxon>
        <taxon>Bacillati</taxon>
        <taxon>Bacillota</taxon>
        <taxon>Bacilli</taxon>
        <taxon>Bacillales</taxon>
        <taxon>Bacillaceae</taxon>
        <taxon>Bacillus</taxon>
        <taxon>Bacillus cereus group</taxon>
    </lineage>
</organism>
<dbReference type="Pfam" id="PF19468">
    <property type="entry name" value="DUF6005"/>
    <property type="match status" value="1"/>
</dbReference>
<sequence>MTSIKVHCLVSCFCEIIKRRSDIDFRPFYFGLWDGDFDITEEGIISYHSQNISHDSYLYWYEKLYGIKVNEWYDHSKEKSENVETFLELVETKPENRYVIVMIDMSLLPERENKFHQKPFPHYLMISKTNQEDEWFMLDPDFRWEGNMEKDRVIHSIENNPFGGGYFIDIQTVQEPSQETVESYFVETFKRDYNELTMKLKDLMIRMVNDEGGAELSKLIAAVKQIPVLAIRKYSYEHAFAYFRETLQYSETEFDYWCDRIEDIVQGFTNVQYKVIKMAMTKNRELLSSIVEKLNEMNEIELMIKQELERQFVAWKKIRINQSVIL</sequence>
<evidence type="ECO:0000313" key="2">
    <source>
        <dbReference type="Proteomes" id="UP000242656"/>
    </source>
</evidence>
<dbReference type="EMBL" id="NUWN01000065">
    <property type="protein sequence ID" value="PFK35394.1"/>
    <property type="molecule type" value="Genomic_DNA"/>
</dbReference>
<dbReference type="RefSeq" id="WP_098491779.1">
    <property type="nucleotide sequence ID" value="NZ_NUWN01000065.1"/>
</dbReference>
<gene>
    <name evidence="1" type="ORF">COI93_16925</name>
</gene>
<evidence type="ECO:0000313" key="1">
    <source>
        <dbReference type="EMBL" id="PFK35394.1"/>
    </source>
</evidence>
<comment type="caution">
    <text evidence="1">The sequence shown here is derived from an EMBL/GenBank/DDBJ whole genome shotgun (WGS) entry which is preliminary data.</text>
</comment>
<name>A0A2B0LXH1_BACCE</name>
<accession>A0A2B0LXH1</accession>
<dbReference type="InterPro" id="IPR046047">
    <property type="entry name" value="DUF6005"/>
</dbReference>
<reference evidence="1 2" key="1">
    <citation type="submission" date="2017-09" db="EMBL/GenBank/DDBJ databases">
        <title>Large-scale bioinformatics analysis of Bacillus genomes uncovers conserved roles of natural products in bacterial physiology.</title>
        <authorList>
            <consortium name="Agbiome Team Llc"/>
            <person name="Bleich R.M."/>
            <person name="Grubbs K.J."/>
            <person name="Santa Maria K.C."/>
            <person name="Allen S.E."/>
            <person name="Farag S."/>
            <person name="Shank E.A."/>
            <person name="Bowers A."/>
        </authorList>
    </citation>
    <scope>NUCLEOTIDE SEQUENCE [LARGE SCALE GENOMIC DNA]</scope>
    <source>
        <strain evidence="1 2">AFS083043</strain>
    </source>
</reference>
<proteinExistence type="predicted"/>
<dbReference type="AlphaFoldDB" id="A0A2B0LXH1"/>